<dbReference type="EMBL" id="NGMS01000001">
    <property type="protein sequence ID" value="OTP26338.1"/>
    <property type="molecule type" value="Genomic_DNA"/>
</dbReference>
<evidence type="ECO:0000313" key="12">
    <source>
        <dbReference type="Proteomes" id="UP000509460"/>
    </source>
</evidence>
<evidence type="ECO:0000313" key="5">
    <source>
        <dbReference type="EMBL" id="BBM15318.1"/>
    </source>
</evidence>
<keyword evidence="3" id="KW-0804">Transcription</keyword>
<name>A0A1I4Q3Y0_ENTMU</name>
<dbReference type="InterPro" id="IPR036390">
    <property type="entry name" value="WH_DNA-bd_sf"/>
</dbReference>
<dbReference type="EMBL" id="PUAP01000015">
    <property type="protein sequence ID" value="PQF24452.1"/>
    <property type="molecule type" value="Genomic_DNA"/>
</dbReference>
<feature type="domain" description="HTH arsR-type" evidence="4">
    <location>
        <begin position="6"/>
        <end position="98"/>
    </location>
</feature>
<evidence type="ECO:0000313" key="10">
    <source>
        <dbReference type="Proteomes" id="UP000237934"/>
    </source>
</evidence>
<dbReference type="NCBIfam" id="NF033788">
    <property type="entry name" value="HTH_metalloreg"/>
    <property type="match status" value="1"/>
</dbReference>
<dbReference type="PANTHER" id="PTHR33154">
    <property type="entry name" value="TRANSCRIPTIONAL REGULATOR, ARSR FAMILY"/>
    <property type="match status" value="1"/>
</dbReference>
<dbReference type="SUPFAM" id="SSF46785">
    <property type="entry name" value="Winged helix' DNA-binding domain"/>
    <property type="match status" value="1"/>
</dbReference>
<dbReference type="RefSeq" id="WP_010736298.1">
    <property type="nucleotide sequence ID" value="NZ_AP019810.1"/>
</dbReference>
<keyword evidence="1" id="KW-0805">Transcription regulation</keyword>
<evidence type="ECO:0000256" key="2">
    <source>
        <dbReference type="ARBA" id="ARBA00023125"/>
    </source>
</evidence>
<dbReference type="Proteomes" id="UP000237934">
    <property type="component" value="Unassembled WGS sequence"/>
</dbReference>
<sequence>MRETFLALLRDSTPLFTTLQEENRQEIVSLLVEKGGLSVTEITEEMSISRPAISHHLKLLLQAGIVYVEKRGKERIYYLDVACIKRNLKGFMQLLEKI</sequence>
<evidence type="ECO:0000256" key="1">
    <source>
        <dbReference type="ARBA" id="ARBA00023015"/>
    </source>
</evidence>
<dbReference type="Proteomes" id="UP000195024">
    <property type="component" value="Unassembled WGS sequence"/>
</dbReference>
<dbReference type="EMBL" id="AP019810">
    <property type="protein sequence ID" value="BBM15318.1"/>
    <property type="molecule type" value="Genomic_DNA"/>
</dbReference>
<reference evidence="5 12" key="4">
    <citation type="submission" date="2019-07" db="EMBL/GenBank/DDBJ databases">
        <title>antibiotic susceptibility of plant-derived lactic acid bacteria.</title>
        <authorList>
            <person name="Sugiyama M."/>
            <person name="Noda M."/>
        </authorList>
    </citation>
    <scope>NUCLEOTIDE SEQUENCE [LARGE SCALE GENOMIC DNA]</scope>
    <source>
        <strain evidence="5 12">15-1A</strain>
    </source>
</reference>
<dbReference type="InterPro" id="IPR001845">
    <property type="entry name" value="HTH_ArsR_DNA-bd_dom"/>
</dbReference>
<dbReference type="PROSITE" id="PS50987">
    <property type="entry name" value="HTH_ARSR_2"/>
    <property type="match status" value="1"/>
</dbReference>
<dbReference type="CDD" id="cd00090">
    <property type="entry name" value="HTH_ARSR"/>
    <property type="match status" value="1"/>
</dbReference>
<dbReference type="InterPro" id="IPR036388">
    <property type="entry name" value="WH-like_DNA-bd_sf"/>
</dbReference>
<dbReference type="PRINTS" id="PR00778">
    <property type="entry name" value="HTHARSR"/>
</dbReference>
<organism evidence="6 9">
    <name type="scientific">Enterococcus mundtii</name>
    <dbReference type="NCBI Taxonomy" id="53346"/>
    <lineage>
        <taxon>Bacteria</taxon>
        <taxon>Bacillati</taxon>
        <taxon>Bacillota</taxon>
        <taxon>Bacilli</taxon>
        <taxon>Lactobacillales</taxon>
        <taxon>Enterococcaceae</taxon>
        <taxon>Enterococcus</taxon>
    </lineage>
</organism>
<dbReference type="PANTHER" id="PTHR33154:SF33">
    <property type="entry name" value="TRANSCRIPTIONAL REPRESSOR SDPR"/>
    <property type="match status" value="1"/>
</dbReference>
<protein>
    <submittedName>
        <fullName evidence="7">ArsR family transcriptional regulator</fullName>
    </submittedName>
</protein>
<dbReference type="Pfam" id="PF01022">
    <property type="entry name" value="HTH_5"/>
    <property type="match status" value="1"/>
</dbReference>
<dbReference type="GO" id="GO:0003677">
    <property type="term" value="F:DNA binding"/>
    <property type="evidence" value="ECO:0007669"/>
    <property type="project" value="UniProtKB-KW"/>
</dbReference>
<dbReference type="Proteomes" id="UP000509460">
    <property type="component" value="Chromosome"/>
</dbReference>
<proteinExistence type="predicted"/>
<dbReference type="Proteomes" id="UP000244022">
    <property type="component" value="Unassembled WGS sequence"/>
</dbReference>
<evidence type="ECO:0000313" key="11">
    <source>
        <dbReference type="Proteomes" id="UP000244022"/>
    </source>
</evidence>
<keyword evidence="2" id="KW-0238">DNA-binding</keyword>
<accession>A0A1I4Q3Y0</accession>
<dbReference type="InterPro" id="IPR011991">
    <property type="entry name" value="ArsR-like_HTH"/>
</dbReference>
<reference evidence="7 10" key="2">
    <citation type="journal article" date="2018" name="Pathog. Dis.">
        <title>Whole-genome sequencing based characterization of antimicrobial resistance in Enterococcus.</title>
        <authorList>
            <person name="Tyson G."/>
        </authorList>
    </citation>
    <scope>NUCLEOTIDE SEQUENCE [LARGE SCALE GENOMIC DNA]</scope>
    <source>
        <strain evidence="7 10">CVM N55263</strain>
    </source>
</reference>
<dbReference type="GO" id="GO:0003700">
    <property type="term" value="F:DNA-binding transcription factor activity"/>
    <property type="evidence" value="ECO:0007669"/>
    <property type="project" value="InterPro"/>
</dbReference>
<evidence type="ECO:0000313" key="7">
    <source>
        <dbReference type="EMBL" id="PQF24452.1"/>
    </source>
</evidence>
<evidence type="ECO:0000313" key="6">
    <source>
        <dbReference type="EMBL" id="OTP26338.1"/>
    </source>
</evidence>
<dbReference type="Gene3D" id="1.10.10.10">
    <property type="entry name" value="Winged helix-like DNA-binding domain superfamily/Winged helix DNA-binding domain"/>
    <property type="match status" value="1"/>
</dbReference>
<evidence type="ECO:0000256" key="3">
    <source>
        <dbReference type="ARBA" id="ARBA00023163"/>
    </source>
</evidence>
<dbReference type="InterPro" id="IPR051081">
    <property type="entry name" value="HTH_MetalResp_TranReg"/>
</dbReference>
<gene>
    <name evidence="6" type="ORF">A5802_000049</name>
    <name evidence="8" type="ORF">C6N14_01630</name>
    <name evidence="7" type="ORF">CUS89_04055</name>
    <name evidence="5" type="ORF">EM151A_2131</name>
</gene>
<dbReference type="EMBL" id="PYGR01000003">
    <property type="protein sequence ID" value="PTO37222.1"/>
    <property type="molecule type" value="Genomic_DNA"/>
</dbReference>
<reference evidence="6 9" key="1">
    <citation type="submission" date="2017-05" db="EMBL/GenBank/DDBJ databases">
        <title>The Genome Sequence of Enterococcus mundtii 6B1_DIV0119.</title>
        <authorList>
            <consortium name="The Broad Institute Genomics Platform"/>
            <consortium name="The Broad Institute Genomic Center for Infectious Diseases"/>
            <person name="Earl A."/>
            <person name="Manson A."/>
            <person name="Schwartman J."/>
            <person name="Gilmore M."/>
            <person name="Abouelleil A."/>
            <person name="Cao P."/>
            <person name="Chapman S."/>
            <person name="Cusick C."/>
            <person name="Shea T."/>
            <person name="Young S."/>
            <person name="Neafsey D."/>
            <person name="Nusbaum C."/>
            <person name="Birren B."/>
        </authorList>
    </citation>
    <scope>NUCLEOTIDE SEQUENCE [LARGE SCALE GENOMIC DNA]</scope>
    <source>
        <strain evidence="6 9">6B1_DIV0119</strain>
    </source>
</reference>
<dbReference type="AlphaFoldDB" id="A0A1I4Q3Y0"/>
<evidence type="ECO:0000259" key="4">
    <source>
        <dbReference type="PROSITE" id="PS50987"/>
    </source>
</evidence>
<reference evidence="8 11" key="3">
    <citation type="submission" date="2018-03" db="EMBL/GenBank/DDBJ databases">
        <title>Draft genome sequences of four Enterococcus mundtii strains isolated from beef slaughterhouses in Kenya.</title>
        <authorList>
            <person name="Wambui J."/>
            <person name="Stevens M."/>
            <person name="Njage P."/>
            <person name="Stephan R."/>
            <person name="Tasara T."/>
        </authorList>
    </citation>
    <scope>NUCLEOTIDE SEQUENCE [LARGE SCALE GENOMIC DNA]</scope>
    <source>
        <strain evidence="8 11">H18-EM</strain>
    </source>
</reference>
<evidence type="ECO:0000313" key="9">
    <source>
        <dbReference type="Proteomes" id="UP000195024"/>
    </source>
</evidence>
<dbReference type="SMART" id="SM00418">
    <property type="entry name" value="HTH_ARSR"/>
    <property type="match status" value="1"/>
</dbReference>
<evidence type="ECO:0000313" key="8">
    <source>
        <dbReference type="EMBL" id="PTO37222.1"/>
    </source>
</evidence>